<feature type="transmembrane region" description="Helical" evidence="1">
    <location>
        <begin position="66"/>
        <end position="84"/>
    </location>
</feature>
<protein>
    <recommendedName>
        <fullName evidence="3">DUF4203 domain-containing protein</fullName>
    </recommendedName>
</protein>
<evidence type="ECO:0000313" key="2">
    <source>
        <dbReference type="EMBL" id="GAI72873.1"/>
    </source>
</evidence>
<proteinExistence type="predicted"/>
<reference evidence="2" key="1">
    <citation type="journal article" date="2014" name="Front. Microbiol.">
        <title>High frequency of phylogenetically diverse reductive dehalogenase-homologous genes in deep subseafloor sedimentary metagenomes.</title>
        <authorList>
            <person name="Kawai M."/>
            <person name="Futagami T."/>
            <person name="Toyoda A."/>
            <person name="Takaki Y."/>
            <person name="Nishi S."/>
            <person name="Hori S."/>
            <person name="Arai W."/>
            <person name="Tsubouchi T."/>
            <person name="Morono Y."/>
            <person name="Uchiyama I."/>
            <person name="Ito T."/>
            <person name="Fujiyama A."/>
            <person name="Inagaki F."/>
            <person name="Takami H."/>
        </authorList>
    </citation>
    <scope>NUCLEOTIDE SEQUENCE</scope>
    <source>
        <strain evidence="2">Expedition CK06-06</strain>
    </source>
</reference>
<keyword evidence="1" id="KW-0472">Membrane</keyword>
<sequence length="109" mass="11160">GLFLGISITDKIVGLNSQLWGGLIGMGLLAVLSVPLMKWAVCLLGAAAGGIVTSGIWYACGLPKEYIWAGALIGMVAGGMISFIVFKVAIILFSSLGGSCLIVVGFLAR</sequence>
<dbReference type="AlphaFoldDB" id="X1QX66"/>
<evidence type="ECO:0008006" key="3">
    <source>
        <dbReference type="Google" id="ProtNLM"/>
    </source>
</evidence>
<feature type="non-terminal residue" evidence="2">
    <location>
        <position position="1"/>
    </location>
</feature>
<keyword evidence="1" id="KW-0812">Transmembrane</keyword>
<organism evidence="2">
    <name type="scientific">marine sediment metagenome</name>
    <dbReference type="NCBI Taxonomy" id="412755"/>
    <lineage>
        <taxon>unclassified sequences</taxon>
        <taxon>metagenomes</taxon>
        <taxon>ecological metagenomes</taxon>
    </lineage>
</organism>
<evidence type="ECO:0000256" key="1">
    <source>
        <dbReference type="SAM" id="Phobius"/>
    </source>
</evidence>
<accession>X1QX66</accession>
<dbReference type="EMBL" id="BARW01013904">
    <property type="protein sequence ID" value="GAI72873.1"/>
    <property type="molecule type" value="Genomic_DNA"/>
</dbReference>
<feature type="transmembrane region" description="Helical" evidence="1">
    <location>
        <begin position="90"/>
        <end position="108"/>
    </location>
</feature>
<feature type="transmembrane region" description="Helical" evidence="1">
    <location>
        <begin position="38"/>
        <end position="59"/>
    </location>
</feature>
<keyword evidence="1" id="KW-1133">Transmembrane helix</keyword>
<gene>
    <name evidence="2" type="ORF">S12H4_25108</name>
</gene>
<feature type="transmembrane region" description="Helical" evidence="1">
    <location>
        <begin position="12"/>
        <end position="32"/>
    </location>
</feature>
<feature type="non-terminal residue" evidence="2">
    <location>
        <position position="109"/>
    </location>
</feature>
<comment type="caution">
    <text evidence="2">The sequence shown here is derived from an EMBL/GenBank/DDBJ whole genome shotgun (WGS) entry which is preliminary data.</text>
</comment>
<name>X1QX66_9ZZZZ</name>